<gene>
    <name evidence="2" type="ORF">JKP88DRAFT_168103</name>
</gene>
<dbReference type="EMBL" id="JAFCMP010000501">
    <property type="protein sequence ID" value="KAG5179037.1"/>
    <property type="molecule type" value="Genomic_DNA"/>
</dbReference>
<protein>
    <recommendedName>
        <fullName evidence="1">PsbP C-terminal domain-containing protein</fullName>
    </recommendedName>
</protein>
<name>A0A836CB55_9STRA</name>
<dbReference type="GO" id="GO:0005509">
    <property type="term" value="F:calcium ion binding"/>
    <property type="evidence" value="ECO:0007669"/>
    <property type="project" value="InterPro"/>
</dbReference>
<dbReference type="InterPro" id="IPR016123">
    <property type="entry name" value="Mog1/PsbP_a/b/a-sand"/>
</dbReference>
<dbReference type="GO" id="GO:0015979">
    <property type="term" value="P:photosynthesis"/>
    <property type="evidence" value="ECO:0007669"/>
    <property type="project" value="InterPro"/>
</dbReference>
<organism evidence="2 3">
    <name type="scientific">Tribonema minus</name>
    <dbReference type="NCBI Taxonomy" id="303371"/>
    <lineage>
        <taxon>Eukaryota</taxon>
        <taxon>Sar</taxon>
        <taxon>Stramenopiles</taxon>
        <taxon>Ochrophyta</taxon>
        <taxon>PX clade</taxon>
        <taxon>Xanthophyceae</taxon>
        <taxon>Tribonematales</taxon>
        <taxon>Tribonemataceae</taxon>
        <taxon>Tribonema</taxon>
    </lineage>
</organism>
<dbReference type="PANTHER" id="PTHR31407">
    <property type="match status" value="1"/>
</dbReference>
<dbReference type="InterPro" id="IPR002683">
    <property type="entry name" value="PsbP_C"/>
</dbReference>
<dbReference type="AlphaFoldDB" id="A0A836CB55"/>
<evidence type="ECO:0000313" key="3">
    <source>
        <dbReference type="Proteomes" id="UP000664859"/>
    </source>
</evidence>
<dbReference type="GO" id="GO:0019898">
    <property type="term" value="C:extrinsic component of membrane"/>
    <property type="evidence" value="ECO:0007669"/>
    <property type="project" value="InterPro"/>
</dbReference>
<feature type="domain" description="PsbP C-terminal" evidence="1">
    <location>
        <begin position="5"/>
        <end position="155"/>
    </location>
</feature>
<dbReference type="Pfam" id="PF01789">
    <property type="entry name" value="PsbP"/>
    <property type="match status" value="1"/>
</dbReference>
<evidence type="ECO:0000259" key="1">
    <source>
        <dbReference type="Pfam" id="PF01789"/>
    </source>
</evidence>
<dbReference type="GO" id="GO:0009523">
    <property type="term" value="C:photosystem II"/>
    <property type="evidence" value="ECO:0007669"/>
    <property type="project" value="InterPro"/>
</dbReference>
<accession>A0A836CB55</accession>
<dbReference type="SUPFAM" id="SSF55724">
    <property type="entry name" value="Mog1p/PsbP-like"/>
    <property type="match status" value="1"/>
</dbReference>
<dbReference type="PANTHER" id="PTHR31407:SF16">
    <property type="entry name" value="PSBP DOMAIN-CONTAINING PROTEIN 7, CHLOROPLASTIC"/>
    <property type="match status" value="1"/>
</dbReference>
<dbReference type="Proteomes" id="UP000664859">
    <property type="component" value="Unassembled WGS sequence"/>
</dbReference>
<proteinExistence type="predicted"/>
<sequence length="157" mass="17212">MDGAVYTAQDGSFSFRYPGDFKAYSKLLKTHKQEVNYKSPTARGYEIGVAVDPVRINSLDQFGSAQEVGTKVVNVELGKDGCLEAKLLGTSSERMGDVLAYTIEYYVENTHYTSQFVAKVIIKDGRLFVCTGKCKAKDFDTYGSALREAVGSFTVTA</sequence>
<comment type="caution">
    <text evidence="2">The sequence shown here is derived from an EMBL/GenBank/DDBJ whole genome shotgun (WGS) entry which is preliminary data.</text>
</comment>
<keyword evidence="3" id="KW-1185">Reference proteome</keyword>
<evidence type="ECO:0000313" key="2">
    <source>
        <dbReference type="EMBL" id="KAG5179037.1"/>
    </source>
</evidence>
<dbReference type="OrthoDB" id="2020701at2759"/>
<reference evidence="2" key="1">
    <citation type="submission" date="2021-02" db="EMBL/GenBank/DDBJ databases">
        <title>First Annotated Genome of the Yellow-green Alga Tribonema minus.</title>
        <authorList>
            <person name="Mahan K.M."/>
        </authorList>
    </citation>
    <scope>NUCLEOTIDE SEQUENCE</scope>
    <source>
        <strain evidence="2">UTEX B ZZ1240</strain>
    </source>
</reference>
<dbReference type="Gene3D" id="3.40.1000.10">
    <property type="entry name" value="Mog1/PsbP, alpha/beta/alpha sandwich"/>
    <property type="match status" value="1"/>
</dbReference>